<dbReference type="EMBL" id="LXQD01000314">
    <property type="protein sequence ID" value="RCJ25506.1"/>
    <property type="molecule type" value="Genomic_DNA"/>
</dbReference>
<keyword evidence="3" id="KW-1185">Reference proteome</keyword>
<accession>A0A367QMS5</accession>
<evidence type="ECO:0008006" key="4">
    <source>
        <dbReference type="Google" id="ProtNLM"/>
    </source>
</evidence>
<dbReference type="AlphaFoldDB" id="A0A367QMS5"/>
<feature type="region of interest" description="Disordered" evidence="1">
    <location>
        <begin position="34"/>
        <end position="60"/>
    </location>
</feature>
<dbReference type="Proteomes" id="UP000252107">
    <property type="component" value="Unassembled WGS sequence"/>
</dbReference>
<reference evidence="2" key="1">
    <citation type="submission" date="2016-04" db="EMBL/GenBank/DDBJ databases">
        <authorList>
            <person name="Tabuchi Yagui T.R."/>
        </authorList>
    </citation>
    <scope>NUCLEOTIDE SEQUENCE [LARGE SCALE GENOMIC DNA]</scope>
    <source>
        <strain evidence="2">NIES-26</strain>
    </source>
</reference>
<proteinExistence type="predicted"/>
<sequence length="60" mass="6418">MKKQYSTPTLTTHGNVAEITQLLGKSDKDDFLFFPGSSSPATNPATNNPITGDGSVDLYQ</sequence>
<gene>
    <name evidence="2" type="ORF">A6770_27620</name>
</gene>
<dbReference type="NCBIfam" id="NF033528">
    <property type="entry name" value="lasso_cyano"/>
    <property type="match status" value="1"/>
</dbReference>
<protein>
    <recommendedName>
        <fullName evidence="4">Lasso peptide</fullName>
    </recommendedName>
</protein>
<dbReference type="NCBIfam" id="NF033521">
    <property type="entry name" value="lasso_leader_L3"/>
    <property type="match status" value="1"/>
</dbReference>
<evidence type="ECO:0000256" key="1">
    <source>
        <dbReference type="SAM" id="MobiDB-lite"/>
    </source>
</evidence>
<evidence type="ECO:0000313" key="2">
    <source>
        <dbReference type="EMBL" id="RCJ25506.1"/>
    </source>
</evidence>
<evidence type="ECO:0000313" key="3">
    <source>
        <dbReference type="Proteomes" id="UP000252107"/>
    </source>
</evidence>
<comment type="caution">
    <text evidence="2">The sequence shown here is derived from an EMBL/GenBank/DDBJ whole genome shotgun (WGS) entry which is preliminary data.</text>
</comment>
<feature type="compositionally biased region" description="Polar residues" evidence="1">
    <location>
        <begin position="36"/>
        <end position="50"/>
    </location>
</feature>
<organism evidence="2 3">
    <name type="scientific">Nostoc minutum NIES-26</name>
    <dbReference type="NCBI Taxonomy" id="1844469"/>
    <lineage>
        <taxon>Bacteria</taxon>
        <taxon>Bacillati</taxon>
        <taxon>Cyanobacteriota</taxon>
        <taxon>Cyanophyceae</taxon>
        <taxon>Nostocales</taxon>
        <taxon>Nostocaceae</taxon>
        <taxon>Nostoc</taxon>
    </lineage>
</organism>
<name>A0A367QMS5_9NOSO</name>